<dbReference type="SMART" id="SM00220">
    <property type="entry name" value="S_TKc"/>
    <property type="match status" value="1"/>
</dbReference>
<evidence type="ECO:0000256" key="1">
    <source>
        <dbReference type="PROSITE-ProRule" id="PRU00339"/>
    </source>
</evidence>
<evidence type="ECO:0000259" key="3">
    <source>
        <dbReference type="PROSITE" id="PS50011"/>
    </source>
</evidence>
<reference evidence="5" key="2">
    <citation type="submission" date="2015-01" db="EMBL/GenBank/DDBJ databases">
        <title>Evolutionary Origins and Diversification of the Mycorrhizal Mutualists.</title>
        <authorList>
            <consortium name="DOE Joint Genome Institute"/>
            <consortium name="Mycorrhizal Genomics Consortium"/>
            <person name="Kohler A."/>
            <person name="Kuo A."/>
            <person name="Nagy L.G."/>
            <person name="Floudas D."/>
            <person name="Copeland A."/>
            <person name="Barry K.W."/>
            <person name="Cichocki N."/>
            <person name="Veneault-Fourrey C."/>
            <person name="LaButti K."/>
            <person name="Lindquist E.A."/>
            <person name="Lipzen A."/>
            <person name="Lundell T."/>
            <person name="Morin E."/>
            <person name="Murat C."/>
            <person name="Riley R."/>
            <person name="Ohm R."/>
            <person name="Sun H."/>
            <person name="Tunlid A."/>
            <person name="Henrissat B."/>
            <person name="Grigoriev I.V."/>
            <person name="Hibbett D.S."/>
            <person name="Martin F."/>
        </authorList>
    </citation>
    <scope>NUCLEOTIDE SEQUENCE [LARGE SCALE GENOMIC DNA]</scope>
    <source>
        <strain evidence="5">MUT 4182</strain>
    </source>
</reference>
<dbReference type="Gene3D" id="1.10.510.10">
    <property type="entry name" value="Transferase(Phosphotransferase) domain 1"/>
    <property type="match status" value="1"/>
</dbReference>
<feature type="repeat" description="TPR" evidence="1">
    <location>
        <begin position="440"/>
        <end position="473"/>
    </location>
</feature>
<keyword evidence="1" id="KW-0802">TPR repeat</keyword>
<feature type="non-terminal residue" evidence="4">
    <location>
        <position position="1"/>
    </location>
</feature>
<keyword evidence="5" id="KW-1185">Reference proteome</keyword>
<organism evidence="4 5">
    <name type="scientific">Tulasnella calospora MUT 4182</name>
    <dbReference type="NCBI Taxonomy" id="1051891"/>
    <lineage>
        <taxon>Eukaryota</taxon>
        <taxon>Fungi</taxon>
        <taxon>Dikarya</taxon>
        <taxon>Basidiomycota</taxon>
        <taxon>Agaricomycotina</taxon>
        <taxon>Agaricomycetes</taxon>
        <taxon>Cantharellales</taxon>
        <taxon>Tulasnellaceae</taxon>
        <taxon>Tulasnella</taxon>
    </lineage>
</organism>
<dbReference type="SMART" id="SM00028">
    <property type="entry name" value="TPR"/>
    <property type="match status" value="8"/>
</dbReference>
<dbReference type="InterPro" id="IPR011990">
    <property type="entry name" value="TPR-like_helical_dom_sf"/>
</dbReference>
<protein>
    <recommendedName>
        <fullName evidence="3">Protein kinase domain-containing protein</fullName>
    </recommendedName>
</protein>
<dbReference type="SUPFAM" id="SSF56112">
    <property type="entry name" value="Protein kinase-like (PK-like)"/>
    <property type="match status" value="1"/>
</dbReference>
<feature type="region of interest" description="Disordered" evidence="2">
    <location>
        <begin position="233"/>
        <end position="257"/>
    </location>
</feature>
<dbReference type="Proteomes" id="UP000054248">
    <property type="component" value="Unassembled WGS sequence"/>
</dbReference>
<dbReference type="InterPro" id="IPR024812">
    <property type="entry name" value="TPR_24"/>
</dbReference>
<dbReference type="InterPro" id="IPR019734">
    <property type="entry name" value="TPR_rpt"/>
</dbReference>
<feature type="compositionally biased region" description="Basic and acidic residues" evidence="2">
    <location>
        <begin position="44"/>
        <end position="55"/>
    </location>
</feature>
<feature type="compositionally biased region" description="Basic and acidic residues" evidence="2">
    <location>
        <begin position="233"/>
        <end position="244"/>
    </location>
</feature>
<dbReference type="GO" id="GO:0005524">
    <property type="term" value="F:ATP binding"/>
    <property type="evidence" value="ECO:0007669"/>
    <property type="project" value="InterPro"/>
</dbReference>
<proteinExistence type="predicted"/>
<dbReference type="SUPFAM" id="SSF48452">
    <property type="entry name" value="TPR-like"/>
    <property type="match status" value="3"/>
</dbReference>
<dbReference type="PANTHER" id="PTHR47050">
    <property type="entry name" value="TETRATRICOPEPTIDE REPEAT PROTEIN 24"/>
    <property type="match status" value="1"/>
</dbReference>
<dbReference type="GO" id="GO:0004672">
    <property type="term" value="F:protein kinase activity"/>
    <property type="evidence" value="ECO:0007669"/>
    <property type="project" value="InterPro"/>
</dbReference>
<feature type="region of interest" description="Disordered" evidence="2">
    <location>
        <begin position="34"/>
        <end position="102"/>
    </location>
</feature>
<dbReference type="Pfam" id="PF13424">
    <property type="entry name" value="TPR_12"/>
    <property type="match status" value="2"/>
</dbReference>
<dbReference type="Pfam" id="PF14938">
    <property type="entry name" value="SNAP"/>
    <property type="match status" value="1"/>
</dbReference>
<dbReference type="PROSITE" id="PS50011">
    <property type="entry name" value="PROTEIN_KINASE_DOM"/>
    <property type="match status" value="1"/>
</dbReference>
<dbReference type="EMBL" id="KN823173">
    <property type="protein sequence ID" value="KIO20487.1"/>
    <property type="molecule type" value="Genomic_DNA"/>
</dbReference>
<dbReference type="InterPro" id="IPR000719">
    <property type="entry name" value="Prot_kinase_dom"/>
</dbReference>
<dbReference type="InterPro" id="IPR008271">
    <property type="entry name" value="Ser/Thr_kinase_AS"/>
</dbReference>
<evidence type="ECO:0000313" key="5">
    <source>
        <dbReference type="Proteomes" id="UP000054248"/>
    </source>
</evidence>
<evidence type="ECO:0000313" key="4">
    <source>
        <dbReference type="EMBL" id="KIO20487.1"/>
    </source>
</evidence>
<dbReference type="PROSITE" id="PS00108">
    <property type="entry name" value="PROTEIN_KINASE_ST"/>
    <property type="match status" value="1"/>
</dbReference>
<feature type="domain" description="Protein kinase" evidence="3">
    <location>
        <begin position="13"/>
        <end position="382"/>
    </location>
</feature>
<sequence>LAQWRIDPSLIDFPENSREFRGGYATVSEALLASSSTVEGAGDESEHTTDKHPDSDAQSQGNTQEPHHDQPGENERSGSHITGGENDQAKDEQNSGRQASKPKIVAVKKLEIEKDTDLERVLGLALRESEFLVQLSHPNIVKLEGFVEDLSAQKVWLVFPWEEYGNLRHFLASGEWEIPERISLINDVTLGLEYLHNQEPPVYHGDLKSLNILVDSECHALITDFGSARHLGSDHVGKQAKGNDQEPGPATDPNAGEEPITLEAIFSATANTLTLTGSGYTLRWAAPELLRDDKPGLRSDIWALGWIAYEVMTNTIPFHDVQRNVMVIIRVIQGHLPSITEDARMSLIRALCSLMVRCWSMNPDKRPTAEECGKLISWMPMIIPAPNKAIDEGVSQLRHAKMLNQLGLMYRKQADYPSALSSFTEALDIYTNHNDNKGQAEMLRNLGDVHRFRNEHTEAMKFYLEAVQINADVGDETQRAAVLFGLASTHRSRYEDGEAIKLYSECLRIHTNAGRKRGRAAAFWGLAEVHRDQAEYSKAINFYSEAMQIYTELGDLRERALALCGLADVHLVQFEYSEAINLYSEARQVYTDVGDRMEKAHTLWSLAEVYRLQKDYSEARKLYFESQQVYIDTGSRHDRGTVLWGLAEVHQALHEYDEATKLYSEAIQIFTDVDDKYWRTKTLESLAVTNQKQGHSNQAISLYMEASEAWERMGDASLASNALERAADIRKTLQEATTDSAETVKVGEDPLPTSG</sequence>
<accession>A0A0C3LGA6</accession>
<feature type="compositionally biased region" description="Basic and acidic residues" evidence="2">
    <location>
        <begin position="65"/>
        <end position="78"/>
    </location>
</feature>
<name>A0A0C3LGA6_9AGAM</name>
<feature type="repeat" description="TPR" evidence="1">
    <location>
        <begin position="400"/>
        <end position="433"/>
    </location>
</feature>
<gene>
    <name evidence="4" type="ORF">M407DRAFT_29894</name>
</gene>
<dbReference type="STRING" id="1051891.A0A0C3LGA6"/>
<dbReference type="InterPro" id="IPR011009">
    <property type="entry name" value="Kinase-like_dom_sf"/>
</dbReference>
<dbReference type="HOGENOM" id="CLU_000288_7_37_1"/>
<dbReference type="OrthoDB" id="2536083at2759"/>
<dbReference type="Pfam" id="PF00069">
    <property type="entry name" value="Pkinase"/>
    <property type="match status" value="2"/>
</dbReference>
<dbReference type="PROSITE" id="PS50005">
    <property type="entry name" value="TPR"/>
    <property type="match status" value="3"/>
</dbReference>
<reference evidence="4 5" key="1">
    <citation type="submission" date="2014-04" db="EMBL/GenBank/DDBJ databases">
        <authorList>
            <consortium name="DOE Joint Genome Institute"/>
            <person name="Kuo A."/>
            <person name="Girlanda M."/>
            <person name="Perotto S."/>
            <person name="Kohler A."/>
            <person name="Nagy L.G."/>
            <person name="Floudas D."/>
            <person name="Copeland A."/>
            <person name="Barry K.W."/>
            <person name="Cichocki N."/>
            <person name="Veneault-Fourrey C."/>
            <person name="LaButti K."/>
            <person name="Lindquist E.A."/>
            <person name="Lipzen A."/>
            <person name="Lundell T."/>
            <person name="Morin E."/>
            <person name="Murat C."/>
            <person name="Sun H."/>
            <person name="Tunlid A."/>
            <person name="Henrissat B."/>
            <person name="Grigoriev I.V."/>
            <person name="Hibbett D.S."/>
            <person name="Martin F."/>
            <person name="Nordberg H.P."/>
            <person name="Cantor M.N."/>
            <person name="Hua S.X."/>
        </authorList>
    </citation>
    <scope>NUCLEOTIDE SEQUENCE [LARGE SCALE GENOMIC DNA]</scope>
    <source>
        <strain evidence="4 5">MUT 4182</strain>
    </source>
</reference>
<dbReference type="PANTHER" id="PTHR47050:SF1">
    <property type="entry name" value="TETRATRICOPEPTIDE REPEAT PROTEIN 24-LIKE"/>
    <property type="match status" value="1"/>
</dbReference>
<evidence type="ECO:0000256" key="2">
    <source>
        <dbReference type="SAM" id="MobiDB-lite"/>
    </source>
</evidence>
<feature type="repeat" description="TPR" evidence="1">
    <location>
        <begin position="520"/>
        <end position="553"/>
    </location>
</feature>
<dbReference type="Gene3D" id="1.25.40.10">
    <property type="entry name" value="Tetratricopeptide repeat domain"/>
    <property type="match status" value="2"/>
</dbReference>
<dbReference type="AlphaFoldDB" id="A0A0C3LGA6"/>